<dbReference type="InterPro" id="IPR025574">
    <property type="entry name" value="Nucleoporin_FG_rpt"/>
</dbReference>
<evidence type="ECO:0000256" key="8">
    <source>
        <dbReference type="SAM" id="MobiDB-lite"/>
    </source>
</evidence>
<feature type="compositionally biased region" description="Polar residues" evidence="8">
    <location>
        <begin position="56"/>
        <end position="66"/>
    </location>
</feature>
<dbReference type="PANTHER" id="PTHR13437">
    <property type="entry name" value="NUCLEOPORIN P58/P45 NUCLEOPORIN-LIKE PROTEIN 1"/>
    <property type="match status" value="1"/>
</dbReference>
<evidence type="ECO:0000256" key="7">
    <source>
        <dbReference type="ARBA" id="ARBA00023242"/>
    </source>
</evidence>
<reference evidence="9 10" key="1">
    <citation type="submission" date="2019-06" db="EMBL/GenBank/DDBJ databases">
        <title>Draft genome sequence of the filamentous fungus Phialemoniopsis curvata isolated from diesel fuel.</title>
        <authorList>
            <person name="Varaljay V.A."/>
            <person name="Lyon W.J."/>
            <person name="Crouch A.L."/>
            <person name="Drake C.E."/>
            <person name="Hollomon J.M."/>
            <person name="Nadeau L.J."/>
            <person name="Nunn H.S."/>
            <person name="Stevenson B.S."/>
            <person name="Bojanowski C.L."/>
            <person name="Crookes-Goodson W.J."/>
        </authorList>
    </citation>
    <scope>NUCLEOTIDE SEQUENCE [LARGE SCALE GENOMIC DNA]</scope>
    <source>
        <strain evidence="9 10">D216</strain>
    </source>
</reference>
<dbReference type="STRING" id="1093900.A0A507ASU2"/>
<dbReference type="GO" id="GO:0017056">
    <property type="term" value="F:structural constituent of nuclear pore"/>
    <property type="evidence" value="ECO:0007669"/>
    <property type="project" value="InterPro"/>
</dbReference>
<organism evidence="9 10">
    <name type="scientific">Thyridium curvatum</name>
    <dbReference type="NCBI Taxonomy" id="1093900"/>
    <lineage>
        <taxon>Eukaryota</taxon>
        <taxon>Fungi</taxon>
        <taxon>Dikarya</taxon>
        <taxon>Ascomycota</taxon>
        <taxon>Pezizomycotina</taxon>
        <taxon>Sordariomycetes</taxon>
        <taxon>Sordariomycetidae</taxon>
        <taxon>Thyridiales</taxon>
        <taxon>Thyridiaceae</taxon>
        <taxon>Thyridium</taxon>
    </lineage>
</organism>
<keyword evidence="3" id="KW-0509">mRNA transport</keyword>
<keyword evidence="4" id="KW-0653">Protein transport</keyword>
<keyword evidence="5" id="KW-0811">Translocation</keyword>
<dbReference type="GO" id="GO:0051028">
    <property type="term" value="P:mRNA transport"/>
    <property type="evidence" value="ECO:0007669"/>
    <property type="project" value="UniProtKB-KW"/>
</dbReference>
<dbReference type="InterPro" id="IPR024882">
    <property type="entry name" value="NUP58/p45/49"/>
</dbReference>
<feature type="compositionally biased region" description="Low complexity" evidence="8">
    <location>
        <begin position="92"/>
        <end position="102"/>
    </location>
</feature>
<evidence type="ECO:0000313" key="10">
    <source>
        <dbReference type="Proteomes" id="UP000319257"/>
    </source>
</evidence>
<evidence type="ECO:0000256" key="1">
    <source>
        <dbReference type="ARBA" id="ARBA00004567"/>
    </source>
</evidence>
<feature type="region of interest" description="Disordered" evidence="8">
    <location>
        <begin position="124"/>
        <end position="208"/>
    </location>
</feature>
<feature type="region of interest" description="Disordered" evidence="8">
    <location>
        <begin position="386"/>
        <end position="406"/>
    </location>
</feature>
<dbReference type="EMBL" id="SKBQ01000082">
    <property type="protein sequence ID" value="TPX07989.1"/>
    <property type="molecule type" value="Genomic_DNA"/>
</dbReference>
<dbReference type="Proteomes" id="UP000319257">
    <property type="component" value="Unassembled WGS sequence"/>
</dbReference>
<feature type="compositionally biased region" description="Low complexity" evidence="8">
    <location>
        <begin position="182"/>
        <end position="202"/>
    </location>
</feature>
<dbReference type="GO" id="GO:0005643">
    <property type="term" value="C:nuclear pore"/>
    <property type="evidence" value="ECO:0007669"/>
    <property type="project" value="UniProtKB-SubCell"/>
</dbReference>
<gene>
    <name evidence="9" type="ORF">E0L32_010320</name>
</gene>
<dbReference type="OrthoDB" id="2538017at2759"/>
<evidence type="ECO:0000256" key="5">
    <source>
        <dbReference type="ARBA" id="ARBA00023010"/>
    </source>
</evidence>
<accession>A0A507ASU2</accession>
<feature type="compositionally biased region" description="Low complexity" evidence="8">
    <location>
        <begin position="161"/>
        <end position="174"/>
    </location>
</feature>
<dbReference type="Pfam" id="PF21121">
    <property type="entry name" value="Nup49_C"/>
    <property type="match status" value="1"/>
</dbReference>
<protein>
    <submittedName>
        <fullName evidence="9">Uncharacterized protein</fullName>
    </submittedName>
</protein>
<dbReference type="RefSeq" id="XP_030989700.1">
    <property type="nucleotide sequence ID" value="XM_031132925.1"/>
</dbReference>
<evidence type="ECO:0000256" key="4">
    <source>
        <dbReference type="ARBA" id="ARBA00022927"/>
    </source>
</evidence>
<evidence type="ECO:0000256" key="2">
    <source>
        <dbReference type="ARBA" id="ARBA00022448"/>
    </source>
</evidence>
<feature type="compositionally biased region" description="Polar residues" evidence="8">
    <location>
        <begin position="74"/>
        <end position="91"/>
    </location>
</feature>
<feature type="compositionally biased region" description="Polar residues" evidence="8">
    <location>
        <begin position="14"/>
        <end position="31"/>
    </location>
</feature>
<keyword evidence="7" id="KW-0539">Nucleus</keyword>
<dbReference type="InParanoid" id="A0A507ASU2"/>
<evidence type="ECO:0000256" key="3">
    <source>
        <dbReference type="ARBA" id="ARBA00022816"/>
    </source>
</evidence>
<evidence type="ECO:0000256" key="6">
    <source>
        <dbReference type="ARBA" id="ARBA00023132"/>
    </source>
</evidence>
<evidence type="ECO:0000313" key="9">
    <source>
        <dbReference type="EMBL" id="TPX07989.1"/>
    </source>
</evidence>
<keyword evidence="10" id="KW-1185">Reference proteome</keyword>
<dbReference type="GO" id="GO:0008139">
    <property type="term" value="F:nuclear localization sequence binding"/>
    <property type="evidence" value="ECO:0007669"/>
    <property type="project" value="InterPro"/>
</dbReference>
<feature type="compositionally biased region" description="Polar residues" evidence="8">
    <location>
        <begin position="126"/>
        <end position="153"/>
    </location>
</feature>
<feature type="region of interest" description="Disordered" evidence="8">
    <location>
        <begin position="1"/>
        <end position="110"/>
    </location>
</feature>
<comment type="subcellular location">
    <subcellularLocation>
        <location evidence="1">Nucleus</location>
        <location evidence="1">Nuclear pore complex</location>
    </subcellularLocation>
</comment>
<dbReference type="AlphaFoldDB" id="A0A507ASU2"/>
<proteinExistence type="predicted"/>
<keyword evidence="6" id="KW-0906">Nuclear pore complex</keyword>
<dbReference type="PANTHER" id="PTHR13437:SF2">
    <property type="entry name" value="NUCLEOPORIN P58_P45"/>
    <property type="match status" value="1"/>
</dbReference>
<sequence length="513" mass="52761">MALARSASGPGGLSINTGAANLFGSSTSQAPTAGGLFGGGAQSNQPAPAGGLFGTTAPSQPAQTGGSLFGNAPASGQTQQSGAQPQTSSLFGSTAAASQPQASGGGLFGTASTAQAKPAGGLFGSAATTTSQPQQSGGLFGTAATSAQPQTTGGLFGTSAQQQQQQQQPQQSTGGLFGGSLGTSSLFGKPQQPQLQQQQAPSLGGGLFGQSKPAGTSLLYVPTLMRNTKTHAPLLTMFDLSGGSTMGASSIGPGLTMGQSTNSQQQVVPGVRIDVSNIKPTTRFNDLQEELQQRITLLDNFIQGCIQQKNQVDAFMPAHGEQLEAIPTDVKFVARKYDGVANALASDAQTIDGLRELVKVDADHARMSFKAVENLKLPAQYHTSGLWSARQQQQDATNPGQSGGDSSDVINFFSKTSDEMDEQLKKFTSNLSEIEMHMHGVQSNLLETLQRVSSQSTNGAQAGADSRVAELAAVLRDFEESILKVAGVIGGAREEMTELQLGAFMGNSSNGLR</sequence>
<dbReference type="GO" id="GO:0015031">
    <property type="term" value="P:protein transport"/>
    <property type="evidence" value="ECO:0007669"/>
    <property type="project" value="UniProtKB-KW"/>
</dbReference>
<name>A0A507ASU2_9PEZI</name>
<comment type="caution">
    <text evidence="9">The sequence shown here is derived from an EMBL/GenBank/DDBJ whole genome shotgun (WGS) entry which is preliminary data.</text>
</comment>
<keyword evidence="2" id="KW-0813">Transport</keyword>
<dbReference type="Pfam" id="PF13634">
    <property type="entry name" value="Nucleoporin_FG"/>
    <property type="match status" value="2"/>
</dbReference>
<dbReference type="GeneID" id="41977767"/>